<dbReference type="InterPro" id="IPR034086">
    <property type="entry name" value="PMEI_plant"/>
</dbReference>
<dbReference type="Gene3D" id="1.20.140.40">
    <property type="entry name" value="Invertase/pectin methylesterase inhibitor family protein"/>
    <property type="match status" value="1"/>
</dbReference>
<protein>
    <recommendedName>
        <fullName evidence="5">Pectinesterase inhibitor domain-containing protein</fullName>
    </recommendedName>
</protein>
<dbReference type="InterPro" id="IPR035513">
    <property type="entry name" value="Invertase/methylesterase_inhib"/>
</dbReference>
<gene>
    <name evidence="6" type="ORF">SAY86_001345</name>
</gene>
<evidence type="ECO:0000256" key="2">
    <source>
        <dbReference type="ARBA" id="ARBA00023157"/>
    </source>
</evidence>
<comment type="similarity">
    <text evidence="3">Belongs to the PMEI family.</text>
</comment>
<evidence type="ECO:0000313" key="7">
    <source>
        <dbReference type="Proteomes" id="UP001346149"/>
    </source>
</evidence>
<organism evidence="6 7">
    <name type="scientific">Trapa natans</name>
    <name type="common">Water chestnut</name>
    <dbReference type="NCBI Taxonomy" id="22666"/>
    <lineage>
        <taxon>Eukaryota</taxon>
        <taxon>Viridiplantae</taxon>
        <taxon>Streptophyta</taxon>
        <taxon>Embryophyta</taxon>
        <taxon>Tracheophyta</taxon>
        <taxon>Spermatophyta</taxon>
        <taxon>Magnoliopsida</taxon>
        <taxon>eudicotyledons</taxon>
        <taxon>Gunneridae</taxon>
        <taxon>Pentapetalae</taxon>
        <taxon>rosids</taxon>
        <taxon>malvids</taxon>
        <taxon>Myrtales</taxon>
        <taxon>Lythraceae</taxon>
        <taxon>Trapa</taxon>
    </lineage>
</organism>
<dbReference type="NCBIfam" id="TIGR01614">
    <property type="entry name" value="PME_inhib"/>
    <property type="match status" value="1"/>
</dbReference>
<dbReference type="Proteomes" id="UP001346149">
    <property type="component" value="Unassembled WGS sequence"/>
</dbReference>
<comment type="caution">
    <text evidence="6">The sequence shown here is derived from an EMBL/GenBank/DDBJ whole genome shotgun (WGS) entry which is preliminary data.</text>
</comment>
<keyword evidence="2" id="KW-1015">Disulfide bond</keyword>
<dbReference type="PANTHER" id="PTHR36710">
    <property type="entry name" value="PECTINESTERASE INHIBITOR-LIKE"/>
    <property type="match status" value="1"/>
</dbReference>
<evidence type="ECO:0000256" key="4">
    <source>
        <dbReference type="SAM" id="SignalP"/>
    </source>
</evidence>
<dbReference type="Pfam" id="PF04043">
    <property type="entry name" value="PMEI"/>
    <property type="match status" value="1"/>
</dbReference>
<accession>A0AAN7MDH2</accession>
<reference evidence="6 7" key="1">
    <citation type="journal article" date="2023" name="Hortic Res">
        <title>Pangenome of water caltrop reveals structural variations and asymmetric subgenome divergence after allopolyploidization.</title>
        <authorList>
            <person name="Zhang X."/>
            <person name="Chen Y."/>
            <person name="Wang L."/>
            <person name="Yuan Y."/>
            <person name="Fang M."/>
            <person name="Shi L."/>
            <person name="Lu R."/>
            <person name="Comes H.P."/>
            <person name="Ma Y."/>
            <person name="Chen Y."/>
            <person name="Huang G."/>
            <person name="Zhou Y."/>
            <person name="Zheng Z."/>
            <person name="Qiu Y."/>
        </authorList>
    </citation>
    <scope>NUCLEOTIDE SEQUENCE [LARGE SCALE GENOMIC DNA]</scope>
    <source>
        <strain evidence="6">F231</strain>
    </source>
</reference>
<evidence type="ECO:0000256" key="1">
    <source>
        <dbReference type="ARBA" id="ARBA00022729"/>
    </source>
</evidence>
<sequence>MATNHLADNICCFVIILLISQVLCEEETTQDMIKKICLHTYVEEEYVFCCRTFNEHLISTRTGIRGLTQITIDRSLHNATSTRNLVLGLLKNATGRGSLKDALVQCNSSYMTLIKAFKLASSYFTRAEYEKVIEAESPGPLAQDKCAWRLDGAMKSGSMDQLVESNREMRILVSMSLVTANYLLYP</sequence>
<evidence type="ECO:0000256" key="3">
    <source>
        <dbReference type="ARBA" id="ARBA00038471"/>
    </source>
</evidence>
<dbReference type="InterPro" id="IPR052421">
    <property type="entry name" value="PCW_Enzyme_Inhibitor"/>
</dbReference>
<keyword evidence="1 4" id="KW-0732">Signal</keyword>
<feature type="chain" id="PRO_5042984923" description="Pectinesterase inhibitor domain-containing protein" evidence="4">
    <location>
        <begin position="25"/>
        <end position="186"/>
    </location>
</feature>
<keyword evidence="7" id="KW-1185">Reference proteome</keyword>
<proteinExistence type="inferred from homology"/>
<dbReference type="GO" id="GO:0046910">
    <property type="term" value="F:pectinesterase inhibitor activity"/>
    <property type="evidence" value="ECO:0007669"/>
    <property type="project" value="InterPro"/>
</dbReference>
<feature type="signal peptide" evidence="4">
    <location>
        <begin position="1"/>
        <end position="24"/>
    </location>
</feature>
<dbReference type="EMBL" id="JAXQNO010000002">
    <property type="protein sequence ID" value="KAK4803142.1"/>
    <property type="molecule type" value="Genomic_DNA"/>
</dbReference>
<feature type="domain" description="Pectinesterase inhibitor" evidence="5">
    <location>
        <begin position="28"/>
        <end position="179"/>
    </location>
</feature>
<dbReference type="SUPFAM" id="SSF101148">
    <property type="entry name" value="Plant invertase/pectin methylesterase inhibitor"/>
    <property type="match status" value="1"/>
</dbReference>
<dbReference type="InterPro" id="IPR006501">
    <property type="entry name" value="Pectinesterase_inhib_dom"/>
</dbReference>
<dbReference type="PANTHER" id="PTHR36710:SF1">
    <property type="entry name" value="F14J9.2 PROTEIN"/>
    <property type="match status" value="1"/>
</dbReference>
<evidence type="ECO:0000259" key="5">
    <source>
        <dbReference type="SMART" id="SM00856"/>
    </source>
</evidence>
<name>A0AAN7MDH2_TRANT</name>
<dbReference type="SMART" id="SM00856">
    <property type="entry name" value="PMEI"/>
    <property type="match status" value="1"/>
</dbReference>
<evidence type="ECO:0000313" key="6">
    <source>
        <dbReference type="EMBL" id="KAK4803142.1"/>
    </source>
</evidence>
<dbReference type="CDD" id="cd15797">
    <property type="entry name" value="PMEI"/>
    <property type="match status" value="1"/>
</dbReference>
<dbReference type="AlphaFoldDB" id="A0AAN7MDH2"/>